<evidence type="ECO:0000313" key="8">
    <source>
        <dbReference type="Proteomes" id="UP001318860"/>
    </source>
</evidence>
<comment type="similarity">
    <text evidence="2">Belongs to the TatC family.</text>
</comment>
<feature type="transmembrane region" description="Helical" evidence="6">
    <location>
        <begin position="289"/>
        <end position="309"/>
    </location>
</feature>
<organism evidence="7 8">
    <name type="scientific">Rehmannia glutinosa</name>
    <name type="common">Chinese foxglove</name>
    <dbReference type="NCBI Taxonomy" id="99300"/>
    <lineage>
        <taxon>Eukaryota</taxon>
        <taxon>Viridiplantae</taxon>
        <taxon>Streptophyta</taxon>
        <taxon>Embryophyta</taxon>
        <taxon>Tracheophyta</taxon>
        <taxon>Spermatophyta</taxon>
        <taxon>Magnoliopsida</taxon>
        <taxon>eudicotyledons</taxon>
        <taxon>Gunneridae</taxon>
        <taxon>Pentapetalae</taxon>
        <taxon>asterids</taxon>
        <taxon>lamiids</taxon>
        <taxon>Lamiales</taxon>
        <taxon>Orobanchaceae</taxon>
        <taxon>Rehmannieae</taxon>
        <taxon>Rehmannia</taxon>
    </lineage>
</organism>
<sequence>MGSTGALFHNPNLNSDTLCLKCSNSNTHARTILRVNQTNPKLPGFSNKNGFKKFRRIVAVEDVTDKQREINGGSLNGAGPAAEDRLGTFSVTYIALLIPSPALDRIYECYSSDGASENPFLNNESDDGGNSIYNFLYPSKELLPDDQEMSIYDHLEELRERIFVSVLAVGAAMVGIRILWSSVRSPVILYEIIAFILPGLTKAERRFLGPIVLGSSILFYTGNIYVNVHNFLLVMTIEGINEVPVVQLLLGQLGLVSSEQMLSIWRYVVVGSVIAAAILTPSTDPLTQMLLAGPLMGLYLGGASVVKLLGR</sequence>
<gene>
    <name evidence="7" type="ORF">DH2020_043934</name>
</gene>
<name>A0ABR0UI98_REHGL</name>
<dbReference type="Pfam" id="PF00902">
    <property type="entry name" value="TatC"/>
    <property type="match status" value="2"/>
</dbReference>
<comment type="subcellular location">
    <subcellularLocation>
        <location evidence="1">Membrane</location>
        <topology evidence="1">Multi-pass membrane protein</topology>
    </subcellularLocation>
</comment>
<feature type="transmembrane region" description="Helical" evidence="6">
    <location>
        <begin position="264"/>
        <end position="283"/>
    </location>
</feature>
<dbReference type="PANTHER" id="PTHR30371">
    <property type="entry name" value="SEC-INDEPENDENT PROTEIN TRANSLOCASE PROTEIN TATC"/>
    <property type="match status" value="1"/>
</dbReference>
<dbReference type="Proteomes" id="UP001318860">
    <property type="component" value="Unassembled WGS sequence"/>
</dbReference>
<proteinExistence type="inferred from homology"/>
<evidence type="ECO:0000313" key="7">
    <source>
        <dbReference type="EMBL" id="KAK6122314.1"/>
    </source>
</evidence>
<comment type="caution">
    <text evidence="7">The sequence shown here is derived from an EMBL/GenBank/DDBJ whole genome shotgun (WGS) entry which is preliminary data.</text>
</comment>
<dbReference type="PANTHER" id="PTHR30371:SF0">
    <property type="entry name" value="SEC-INDEPENDENT PROTEIN TRANSLOCASE PROTEIN TATC, CHLOROPLASTIC-RELATED"/>
    <property type="match status" value="1"/>
</dbReference>
<feature type="transmembrane region" description="Helical" evidence="6">
    <location>
        <begin position="207"/>
        <end position="226"/>
    </location>
</feature>
<evidence type="ECO:0000256" key="6">
    <source>
        <dbReference type="SAM" id="Phobius"/>
    </source>
</evidence>
<evidence type="ECO:0000256" key="5">
    <source>
        <dbReference type="ARBA" id="ARBA00023136"/>
    </source>
</evidence>
<keyword evidence="5 6" id="KW-0472">Membrane</keyword>
<keyword evidence="4 6" id="KW-1133">Transmembrane helix</keyword>
<reference evidence="7 8" key="1">
    <citation type="journal article" date="2021" name="Comput. Struct. Biotechnol. J.">
        <title>De novo genome assembly of the potent medicinal plant Rehmannia glutinosa using nanopore technology.</title>
        <authorList>
            <person name="Ma L."/>
            <person name="Dong C."/>
            <person name="Song C."/>
            <person name="Wang X."/>
            <person name="Zheng X."/>
            <person name="Niu Y."/>
            <person name="Chen S."/>
            <person name="Feng W."/>
        </authorList>
    </citation>
    <scope>NUCLEOTIDE SEQUENCE [LARGE SCALE GENOMIC DNA]</scope>
    <source>
        <strain evidence="7">DH-2019</strain>
    </source>
</reference>
<evidence type="ECO:0000256" key="2">
    <source>
        <dbReference type="ARBA" id="ARBA00008882"/>
    </source>
</evidence>
<dbReference type="InterPro" id="IPR002033">
    <property type="entry name" value="TatC"/>
</dbReference>
<evidence type="ECO:0000256" key="3">
    <source>
        <dbReference type="ARBA" id="ARBA00022692"/>
    </source>
</evidence>
<evidence type="ECO:0000256" key="4">
    <source>
        <dbReference type="ARBA" id="ARBA00022989"/>
    </source>
</evidence>
<keyword evidence="8" id="KW-1185">Reference proteome</keyword>
<feature type="transmembrane region" description="Helical" evidence="6">
    <location>
        <begin position="162"/>
        <end position="180"/>
    </location>
</feature>
<accession>A0ABR0UI98</accession>
<evidence type="ECO:0000256" key="1">
    <source>
        <dbReference type="ARBA" id="ARBA00004141"/>
    </source>
</evidence>
<protein>
    <submittedName>
        <fullName evidence="7">Uncharacterized protein</fullName>
    </submittedName>
</protein>
<keyword evidence="3 6" id="KW-0812">Transmembrane</keyword>
<dbReference type="EMBL" id="JABTTQ020002724">
    <property type="protein sequence ID" value="KAK6122314.1"/>
    <property type="molecule type" value="Genomic_DNA"/>
</dbReference>